<gene>
    <name evidence="2" type="ORF">C7S18_20250</name>
</gene>
<dbReference type="InterPro" id="IPR028994">
    <property type="entry name" value="Integrin_alpha_N"/>
</dbReference>
<dbReference type="InterPro" id="IPR013517">
    <property type="entry name" value="FG-GAP"/>
</dbReference>
<evidence type="ECO:0000313" key="2">
    <source>
        <dbReference type="EMBL" id="AVP99359.1"/>
    </source>
</evidence>
<dbReference type="AlphaFoldDB" id="A0A2P1PWY5"/>
<protein>
    <recommendedName>
        <fullName evidence="4">VCBS repeat-containing protein</fullName>
    </recommendedName>
</protein>
<dbReference type="Proteomes" id="UP000241074">
    <property type="component" value="Chromosome"/>
</dbReference>
<organism evidence="2 3">
    <name type="scientific">Ahniella affigens</name>
    <dbReference type="NCBI Taxonomy" id="2021234"/>
    <lineage>
        <taxon>Bacteria</taxon>
        <taxon>Pseudomonadati</taxon>
        <taxon>Pseudomonadota</taxon>
        <taxon>Gammaproteobacteria</taxon>
        <taxon>Lysobacterales</taxon>
        <taxon>Rhodanobacteraceae</taxon>
        <taxon>Ahniella</taxon>
    </lineage>
</organism>
<dbReference type="Pfam" id="PF13517">
    <property type="entry name" value="FG-GAP_3"/>
    <property type="match status" value="1"/>
</dbReference>
<keyword evidence="1" id="KW-0732">Signal</keyword>
<reference evidence="2 3" key="2">
    <citation type="submission" date="2018-03" db="EMBL/GenBank/DDBJ databases">
        <authorList>
            <person name="Keele B.F."/>
        </authorList>
    </citation>
    <scope>NUCLEOTIDE SEQUENCE [LARGE SCALE GENOMIC DNA]</scope>
    <source>
        <strain evidence="2 3">D13</strain>
    </source>
</reference>
<dbReference type="SUPFAM" id="SSF69318">
    <property type="entry name" value="Integrin alpha N-terminal domain"/>
    <property type="match status" value="4"/>
</dbReference>
<dbReference type="Gene3D" id="2.130.10.130">
    <property type="entry name" value="Integrin alpha, N-terminal"/>
    <property type="match status" value="2"/>
</dbReference>
<name>A0A2P1PWY5_9GAMM</name>
<evidence type="ECO:0008006" key="4">
    <source>
        <dbReference type="Google" id="ProtNLM"/>
    </source>
</evidence>
<proteinExistence type="predicted"/>
<reference evidence="2 3" key="1">
    <citation type="submission" date="2018-03" db="EMBL/GenBank/DDBJ databases">
        <title>Ahniella affigens gen. nov., sp. nov., a gammaproteobacterium isolated from sandy soil near a stream.</title>
        <authorList>
            <person name="Ko Y."/>
            <person name="Kim J.-H."/>
        </authorList>
    </citation>
    <scope>NUCLEOTIDE SEQUENCE [LARGE SCALE GENOMIC DNA]</scope>
    <source>
        <strain evidence="2 3">D13</strain>
    </source>
</reference>
<dbReference type="PANTHER" id="PTHR46580">
    <property type="entry name" value="SENSOR KINASE-RELATED"/>
    <property type="match status" value="1"/>
</dbReference>
<sequence length="977" mass="104192">MAGFDQAVRISKQDLTETATMKRHNLFPRIALLTLAITLCLDAAASPFVVEDMPADLDGVAHPWSDARKPVGVDFNGDGEASWYAGGNRIAHPKTPTPLDPLRYGTVALPGISLPVCPSCTPRGVAFSVDDFNSDGIPDIARIVEWVGQTGDYTLQVYLGSNTNAFTLGDRRDWTDSNGNTLGIHTYQTRVADFDNDGDADIGILSTYEFLATVNDVHVDRGNLRIRWNNLGAFATETTIQSQHFSDYSQLTVADFDGDTDVDILVNFQTTWNGTQSYTAASRLFTNQGTGVFTATTDSSFDVNFFHEPQFFADLDRNGWPELVTASVNLFLRKYHPDTGWSSYTMYGVVEPGVNRSGVVAADMNEDGILDIVTVEGPTVEQRRDLVLHQTGLAGSSQSKQTITSFASNITQIGTGDARGDADSDLLVRLENGSFKFVRNTAQRLESRFGTTTQATPLAGLTRIEAGDTDRDGIDDLLALKPLASGSHMEMLKGSGSTTFAAPIFKILANTPSDFSIGDFNNDSRMDYAYVVPNAGAVRTVIQNDSGFFSWTDSKIADFAGASTIATGNVLSDDEYDDLFAGSNTNGALMALRNTGTTWSTSNPRASSGILPSTVTVLPDYVGFADSPLACGSDGLSYQMNAYTVSIGWGQTAQMVQVQDIGQTGKCATANLDADRAPEVLFMTGTGDLAWWNPTNTPASPYTVIDQSPSAAINGYAVTDWTRDGLEDVLTATDTGVYLYSREGLDDHWSRRRLTSTAANDVTALDINRDSLPDAAYTTSTGVNFSMNISAIAEAGDVNYPGGLPVVMSAGQSAIAFDGEILNPGRFDEDASIAITRSTVYFKKVVYTGDVWSPGAAMIRAEVEQAVASVAILMDGLVIGSAGTAAVAGDGSLQVNYSQALGNLVPIAAASNKKLEVRVTLKSTAGSASYTEFMVVGGGNIASVISGSTVTSRTSQVGPAPYNLVRINPNLFANGFE</sequence>
<keyword evidence="3" id="KW-1185">Reference proteome</keyword>
<dbReference type="EMBL" id="CP027860">
    <property type="protein sequence ID" value="AVP99359.1"/>
    <property type="molecule type" value="Genomic_DNA"/>
</dbReference>
<accession>A0A2P1PWY5</accession>
<evidence type="ECO:0000256" key="1">
    <source>
        <dbReference type="ARBA" id="ARBA00022729"/>
    </source>
</evidence>
<dbReference type="KEGG" id="xba:C7S18_20250"/>
<dbReference type="PANTHER" id="PTHR46580:SF4">
    <property type="entry name" value="ATP_GTP-BINDING PROTEIN"/>
    <property type="match status" value="1"/>
</dbReference>
<evidence type="ECO:0000313" key="3">
    <source>
        <dbReference type="Proteomes" id="UP000241074"/>
    </source>
</evidence>